<keyword evidence="4" id="KW-1185">Reference proteome</keyword>
<accession>A0A3N7F9I0</accession>
<dbReference type="InterPro" id="IPR002885">
    <property type="entry name" value="PPR_rpt"/>
</dbReference>
<feature type="repeat" description="PPR" evidence="2">
    <location>
        <begin position="421"/>
        <end position="451"/>
    </location>
</feature>
<feature type="repeat" description="PPR" evidence="2">
    <location>
        <begin position="589"/>
        <end position="623"/>
    </location>
</feature>
<dbReference type="FunCoup" id="A0A3N7F9I0">
    <property type="interactions" value="577"/>
</dbReference>
<evidence type="ECO:0008006" key="5">
    <source>
        <dbReference type="Google" id="ProtNLM"/>
    </source>
</evidence>
<dbReference type="GO" id="GO:0003729">
    <property type="term" value="F:mRNA binding"/>
    <property type="evidence" value="ECO:0007669"/>
    <property type="project" value="UniProtKB-ARBA"/>
</dbReference>
<feature type="repeat" description="PPR" evidence="2">
    <location>
        <begin position="320"/>
        <end position="350"/>
    </location>
</feature>
<dbReference type="EMBL" id="CM009290">
    <property type="protein sequence ID" value="RQO84281.1"/>
    <property type="molecule type" value="Genomic_DNA"/>
</dbReference>
<dbReference type="Proteomes" id="UP000006729">
    <property type="component" value="Chromosome 1"/>
</dbReference>
<proteinExistence type="predicted"/>
<name>A0A3N7F9I0_POPTR</name>
<dbReference type="STRING" id="3694.A0A3N7F9I0"/>
<keyword evidence="1" id="KW-0677">Repeat</keyword>
<evidence type="ECO:0000313" key="4">
    <source>
        <dbReference type="Proteomes" id="UP000006729"/>
    </source>
</evidence>
<protein>
    <recommendedName>
        <fullName evidence="5">Pentacotripeptide-repeat region of PRORP domain-containing protein</fullName>
    </recommendedName>
</protein>
<dbReference type="InterPro" id="IPR046848">
    <property type="entry name" value="E_motif"/>
</dbReference>
<evidence type="ECO:0000313" key="3">
    <source>
        <dbReference type="EMBL" id="RQO84281.1"/>
    </source>
</evidence>
<dbReference type="FunFam" id="1.25.40.10:FF:000576">
    <property type="entry name" value="Pentatricopeptide repeat-containing protein, chloroplastic"/>
    <property type="match status" value="1"/>
</dbReference>
<feature type="repeat" description="PPR" evidence="2">
    <location>
        <begin position="452"/>
        <end position="486"/>
    </location>
</feature>
<dbReference type="NCBIfam" id="TIGR00756">
    <property type="entry name" value="PPR"/>
    <property type="match status" value="8"/>
</dbReference>
<evidence type="ECO:0000256" key="1">
    <source>
        <dbReference type="ARBA" id="ARBA00022737"/>
    </source>
</evidence>
<dbReference type="FunFam" id="1.25.40.10:FF:000073">
    <property type="entry name" value="Pentatricopeptide repeat-containing protein chloroplastic"/>
    <property type="match status" value="1"/>
</dbReference>
<dbReference type="AlphaFoldDB" id="A0A3N7F9I0"/>
<dbReference type="PROSITE" id="PS51375">
    <property type="entry name" value="PPR"/>
    <property type="match status" value="8"/>
</dbReference>
<dbReference type="PANTHER" id="PTHR47926:SF436">
    <property type="entry name" value="PENTATRICOPEPTIDE REPEAT-CONTAINING PROTEIN ELI1, CHLOROPLASTIC-LIKE ISOFORM X2"/>
    <property type="match status" value="1"/>
</dbReference>
<dbReference type="FunFam" id="1.25.40.10:FF:000348">
    <property type="entry name" value="Pentatricopeptide repeat-containing protein chloroplastic"/>
    <property type="match status" value="1"/>
</dbReference>
<dbReference type="FunFam" id="1.25.40.10:FF:000090">
    <property type="entry name" value="Pentatricopeptide repeat-containing protein, chloroplastic"/>
    <property type="match status" value="1"/>
</dbReference>
<dbReference type="InterPro" id="IPR046960">
    <property type="entry name" value="PPR_At4g14850-like_plant"/>
</dbReference>
<dbReference type="Pfam" id="PF01535">
    <property type="entry name" value="PPR"/>
    <property type="match status" value="2"/>
</dbReference>
<feature type="repeat" description="PPR" evidence="2">
    <location>
        <begin position="117"/>
        <end position="152"/>
    </location>
</feature>
<dbReference type="InParanoid" id="A0A3N7F9I0"/>
<gene>
    <name evidence="3" type="ORF">POPTR_001G019500</name>
</gene>
<evidence type="ECO:0000256" key="2">
    <source>
        <dbReference type="PROSITE-ProRule" id="PRU00708"/>
    </source>
</evidence>
<dbReference type="SUPFAM" id="SSF81901">
    <property type="entry name" value="HCP-like"/>
    <property type="match status" value="1"/>
</dbReference>
<feature type="repeat" description="PPR" evidence="2">
    <location>
        <begin position="219"/>
        <end position="253"/>
    </location>
</feature>
<dbReference type="Pfam" id="PF13041">
    <property type="entry name" value="PPR_2"/>
    <property type="match status" value="4"/>
</dbReference>
<dbReference type="Gene3D" id="1.25.40.10">
    <property type="entry name" value="Tetratricopeptide repeat domain"/>
    <property type="match status" value="4"/>
</dbReference>
<dbReference type="Pfam" id="PF20431">
    <property type="entry name" value="E_motif"/>
    <property type="match status" value="1"/>
</dbReference>
<feature type="repeat" description="PPR" evidence="2">
    <location>
        <begin position="487"/>
        <end position="517"/>
    </location>
</feature>
<sequence>MTVYYVTKVRSHHFIPKPLLNPFFSCLSLHSHSFSTHKSNPTSWNTTHTYVLSNPLLSLLENCKSFSQLKQIQAQMILTGLILDGFASSRLISFCAISESRNLDYCIKILNNLQNPNVFSWNAVIRGCVESENPQKGLVLYKRMLTRAGCRPDNYTYSFLFKVCANLVLSYMGFEILGQVLKMGFDKDMYLYNGIIHMLVSVGESGLAHKVFDEGCVRDLVSWNSLINGYVRRRQPREAMGIYQQMITEQVKPDEVTMIGVVSACAQLESLKLGREIHRYIEESGLNLKISLVNALMDMYVKCGDLEAGKVLFDNMRKKTVVSWTTMIVGYAKNGLLDMAGKLFHDMPEKNVVAWNAMIGSCVQANLSFEALELFREMQLSNMKPDKVTMLHCLSACSQLGALDTGMWTHNYIKKHNLSLDVALGTALIDMYAKCGNMTKALQVFNEMPRRNSLTWTAIIGGLALYGNVNDAIFYFSKMIDSGLMPDEITFLGVLTACCHGGLVEEGRKYFDQMKSRFNLSPQPKHYSCMVNLLGRAGLLEEAEELIKTMPMEADAMVWGALFFACGIHRNLLIGERAASKLLDLDPHDSGIYVLLANMYREAGKWEEAQNIRKMMMERGVEKTPGSSSIEMTSSQAFKFKPNGILYIRCIFHMELRQQLVMECFICIAC</sequence>
<reference evidence="3 4" key="1">
    <citation type="journal article" date="2006" name="Science">
        <title>The genome of black cottonwood, Populus trichocarpa (Torr. &amp; Gray).</title>
        <authorList>
            <person name="Tuskan G.A."/>
            <person name="Difazio S."/>
            <person name="Jansson S."/>
            <person name="Bohlmann J."/>
            <person name="Grigoriev I."/>
            <person name="Hellsten U."/>
            <person name="Putnam N."/>
            <person name="Ralph S."/>
            <person name="Rombauts S."/>
            <person name="Salamov A."/>
            <person name="Schein J."/>
            <person name="Sterck L."/>
            <person name="Aerts A."/>
            <person name="Bhalerao R.R."/>
            <person name="Bhalerao R.P."/>
            <person name="Blaudez D."/>
            <person name="Boerjan W."/>
            <person name="Brun A."/>
            <person name="Brunner A."/>
            <person name="Busov V."/>
            <person name="Campbell M."/>
            <person name="Carlson J."/>
            <person name="Chalot M."/>
            <person name="Chapman J."/>
            <person name="Chen G.L."/>
            <person name="Cooper D."/>
            <person name="Coutinho P.M."/>
            <person name="Couturier J."/>
            <person name="Covert S."/>
            <person name="Cronk Q."/>
            <person name="Cunningham R."/>
            <person name="Davis J."/>
            <person name="Degroeve S."/>
            <person name="Dejardin A."/>
            <person name="Depamphilis C."/>
            <person name="Detter J."/>
            <person name="Dirks B."/>
            <person name="Dubchak I."/>
            <person name="Duplessis S."/>
            <person name="Ehlting J."/>
            <person name="Ellis B."/>
            <person name="Gendler K."/>
            <person name="Goodstein D."/>
            <person name="Gribskov M."/>
            <person name="Grimwood J."/>
            <person name="Groover A."/>
            <person name="Gunter L."/>
            <person name="Hamberger B."/>
            <person name="Heinze B."/>
            <person name="Helariutta Y."/>
            <person name="Henrissat B."/>
            <person name="Holligan D."/>
            <person name="Holt R."/>
            <person name="Huang W."/>
            <person name="Islam-Faridi N."/>
            <person name="Jones S."/>
            <person name="Jones-Rhoades M."/>
            <person name="Jorgensen R."/>
            <person name="Joshi C."/>
            <person name="Kangasjarvi J."/>
            <person name="Karlsson J."/>
            <person name="Kelleher C."/>
            <person name="Kirkpatrick R."/>
            <person name="Kirst M."/>
            <person name="Kohler A."/>
            <person name="Kalluri U."/>
            <person name="Larimer F."/>
            <person name="Leebens-Mack J."/>
            <person name="Leple J.C."/>
            <person name="Locascio P."/>
            <person name="Lou Y."/>
            <person name="Lucas S."/>
            <person name="Martin F."/>
            <person name="Montanini B."/>
            <person name="Napoli C."/>
            <person name="Nelson D.R."/>
            <person name="Nelson C."/>
            <person name="Nieminen K."/>
            <person name="Nilsson O."/>
            <person name="Pereda V."/>
            <person name="Peter G."/>
            <person name="Philippe R."/>
            <person name="Pilate G."/>
            <person name="Poliakov A."/>
            <person name="Razumovskaya J."/>
            <person name="Richardson P."/>
            <person name="Rinaldi C."/>
            <person name="Ritland K."/>
            <person name="Rouze P."/>
            <person name="Ryaboy D."/>
            <person name="Schmutz J."/>
            <person name="Schrader J."/>
            <person name="Segerman B."/>
            <person name="Shin H."/>
            <person name="Siddiqui A."/>
            <person name="Sterky F."/>
            <person name="Terry A."/>
            <person name="Tsai C.J."/>
            <person name="Uberbacher E."/>
            <person name="Unneberg P."/>
            <person name="Vahala J."/>
            <person name="Wall K."/>
            <person name="Wessler S."/>
            <person name="Yang G."/>
            <person name="Yin T."/>
            <person name="Douglas C."/>
            <person name="Marra M."/>
            <person name="Sandberg G."/>
            <person name="Van de Peer Y."/>
            <person name="Rokhsar D."/>
        </authorList>
    </citation>
    <scope>NUCLEOTIDE SEQUENCE [LARGE SCALE GENOMIC DNA]</scope>
    <source>
        <strain evidence="4">cv. Nisqually</strain>
    </source>
</reference>
<feature type="repeat" description="PPR" evidence="2">
    <location>
        <begin position="351"/>
        <end position="385"/>
    </location>
</feature>
<dbReference type="PANTHER" id="PTHR47926">
    <property type="entry name" value="PENTATRICOPEPTIDE REPEAT-CONTAINING PROTEIN"/>
    <property type="match status" value="1"/>
</dbReference>
<dbReference type="GO" id="GO:0009451">
    <property type="term" value="P:RNA modification"/>
    <property type="evidence" value="ECO:0007669"/>
    <property type="project" value="InterPro"/>
</dbReference>
<organism evidence="3 4">
    <name type="scientific">Populus trichocarpa</name>
    <name type="common">Western balsam poplar</name>
    <name type="synonym">Populus balsamifera subsp. trichocarpa</name>
    <dbReference type="NCBI Taxonomy" id="3694"/>
    <lineage>
        <taxon>Eukaryota</taxon>
        <taxon>Viridiplantae</taxon>
        <taxon>Streptophyta</taxon>
        <taxon>Embryophyta</taxon>
        <taxon>Tracheophyta</taxon>
        <taxon>Spermatophyta</taxon>
        <taxon>Magnoliopsida</taxon>
        <taxon>eudicotyledons</taxon>
        <taxon>Gunneridae</taxon>
        <taxon>Pentapetalae</taxon>
        <taxon>rosids</taxon>
        <taxon>fabids</taxon>
        <taxon>Malpighiales</taxon>
        <taxon>Salicaceae</taxon>
        <taxon>Saliceae</taxon>
        <taxon>Populus</taxon>
    </lineage>
</organism>
<dbReference type="InterPro" id="IPR011990">
    <property type="entry name" value="TPR-like_helical_dom_sf"/>
</dbReference>